<gene>
    <name evidence="2" type="ORF">FGL95_26785</name>
</gene>
<accession>A0A848KIW4</accession>
<protein>
    <submittedName>
        <fullName evidence="2">Uncharacterized protein</fullName>
    </submittedName>
</protein>
<dbReference type="AlphaFoldDB" id="A0A848KIW4"/>
<comment type="caution">
    <text evidence="2">The sequence shown here is derived from an EMBL/GenBank/DDBJ whole genome shotgun (WGS) entry which is preliminary data.</text>
</comment>
<evidence type="ECO:0000313" key="3">
    <source>
        <dbReference type="Proteomes" id="UP000535543"/>
    </source>
</evidence>
<feature type="compositionally biased region" description="Polar residues" evidence="1">
    <location>
        <begin position="71"/>
        <end position="93"/>
    </location>
</feature>
<reference evidence="2 3" key="1">
    <citation type="submission" date="2019-05" db="EMBL/GenBank/DDBJ databases">
        <authorList>
            <person name="Lee S.D."/>
        </authorList>
    </citation>
    <scope>NUCLEOTIDE SEQUENCE [LARGE SCALE GENOMIC DNA]</scope>
    <source>
        <strain evidence="2 3">YC2-7</strain>
    </source>
</reference>
<feature type="region of interest" description="Disordered" evidence="1">
    <location>
        <begin position="60"/>
        <end position="93"/>
    </location>
</feature>
<dbReference type="Proteomes" id="UP000535543">
    <property type="component" value="Unassembled WGS sequence"/>
</dbReference>
<dbReference type="EMBL" id="VCQU01000012">
    <property type="protein sequence ID" value="NMN98645.1"/>
    <property type="molecule type" value="Genomic_DNA"/>
</dbReference>
<evidence type="ECO:0000256" key="1">
    <source>
        <dbReference type="SAM" id="MobiDB-lite"/>
    </source>
</evidence>
<reference evidence="2 3" key="2">
    <citation type="submission" date="2020-06" db="EMBL/GenBank/DDBJ databases">
        <title>Antribacter stalactiti gen. nov., sp. nov., a new member of the family Nacardiaceae isolated from a cave.</title>
        <authorList>
            <person name="Kim I.S."/>
        </authorList>
    </citation>
    <scope>NUCLEOTIDE SEQUENCE [LARGE SCALE GENOMIC DNA]</scope>
    <source>
        <strain evidence="2 3">YC2-7</strain>
    </source>
</reference>
<proteinExistence type="predicted"/>
<organism evidence="2 3">
    <name type="scientific">Antrihabitans stalactiti</name>
    <dbReference type="NCBI Taxonomy" id="2584121"/>
    <lineage>
        <taxon>Bacteria</taxon>
        <taxon>Bacillati</taxon>
        <taxon>Actinomycetota</taxon>
        <taxon>Actinomycetes</taxon>
        <taxon>Mycobacteriales</taxon>
        <taxon>Nocardiaceae</taxon>
        <taxon>Antrihabitans</taxon>
    </lineage>
</organism>
<name>A0A848KIW4_9NOCA</name>
<sequence>MTVHGFMLHWIRGRRDERATKTDLLESLGADGGDAAAVSDDVVTVTIGANDFAPLLDTYLDGGQNEDRHTPMSTPNSTGFAATSPQFCSGSPS</sequence>
<dbReference type="RefSeq" id="WP_169593201.1">
    <property type="nucleotide sequence ID" value="NZ_VCQU01000012.1"/>
</dbReference>
<keyword evidence="3" id="KW-1185">Reference proteome</keyword>
<evidence type="ECO:0000313" key="2">
    <source>
        <dbReference type="EMBL" id="NMN98645.1"/>
    </source>
</evidence>